<evidence type="ECO:0000313" key="2">
    <source>
        <dbReference type="Proteomes" id="UP000076532"/>
    </source>
</evidence>
<gene>
    <name evidence="1" type="ORF">FIBSPDRAFT_855116</name>
</gene>
<sequence>MALQWVEVWENATGGEDADAEIPVIWLCTCIHYDTLPLRQGHSAKEASRDDRGFRRELETQGCDEAVGADAGWGDWRRRKRYRKWRRPTRRQGSVY</sequence>
<proteinExistence type="predicted"/>
<organism evidence="1 2">
    <name type="scientific">Athelia psychrophila</name>
    <dbReference type="NCBI Taxonomy" id="1759441"/>
    <lineage>
        <taxon>Eukaryota</taxon>
        <taxon>Fungi</taxon>
        <taxon>Dikarya</taxon>
        <taxon>Basidiomycota</taxon>
        <taxon>Agaricomycotina</taxon>
        <taxon>Agaricomycetes</taxon>
        <taxon>Agaricomycetidae</taxon>
        <taxon>Atheliales</taxon>
        <taxon>Atheliaceae</taxon>
        <taxon>Athelia</taxon>
    </lineage>
</organism>
<dbReference type="Proteomes" id="UP000076532">
    <property type="component" value="Unassembled WGS sequence"/>
</dbReference>
<keyword evidence="2" id="KW-1185">Reference proteome</keyword>
<protein>
    <submittedName>
        <fullName evidence="1">Uncharacterized protein</fullName>
    </submittedName>
</protein>
<accession>A0A166PJC8</accession>
<evidence type="ECO:0000313" key="1">
    <source>
        <dbReference type="EMBL" id="KZP26154.1"/>
    </source>
</evidence>
<dbReference type="EMBL" id="KV417516">
    <property type="protein sequence ID" value="KZP26154.1"/>
    <property type="molecule type" value="Genomic_DNA"/>
</dbReference>
<dbReference type="AlphaFoldDB" id="A0A166PJC8"/>
<reference evidence="1 2" key="1">
    <citation type="journal article" date="2016" name="Mol. Biol. Evol.">
        <title>Comparative Genomics of Early-Diverging Mushroom-Forming Fungi Provides Insights into the Origins of Lignocellulose Decay Capabilities.</title>
        <authorList>
            <person name="Nagy L.G."/>
            <person name="Riley R."/>
            <person name="Tritt A."/>
            <person name="Adam C."/>
            <person name="Daum C."/>
            <person name="Floudas D."/>
            <person name="Sun H."/>
            <person name="Yadav J.S."/>
            <person name="Pangilinan J."/>
            <person name="Larsson K.H."/>
            <person name="Matsuura K."/>
            <person name="Barry K."/>
            <person name="Labutti K."/>
            <person name="Kuo R."/>
            <person name="Ohm R.A."/>
            <person name="Bhattacharya S.S."/>
            <person name="Shirouzu T."/>
            <person name="Yoshinaga Y."/>
            <person name="Martin F.M."/>
            <person name="Grigoriev I.V."/>
            <person name="Hibbett D.S."/>
        </authorList>
    </citation>
    <scope>NUCLEOTIDE SEQUENCE [LARGE SCALE GENOMIC DNA]</scope>
    <source>
        <strain evidence="1 2">CBS 109695</strain>
    </source>
</reference>
<name>A0A166PJC8_9AGAM</name>